<gene>
    <name evidence="1" type="ORF">ACFFJ8_03340</name>
</gene>
<dbReference type="RefSeq" id="WP_256555653.1">
    <property type="nucleotide sequence ID" value="NZ_JANHOF010000024.1"/>
</dbReference>
<dbReference type="EMBL" id="JBHLVF010000008">
    <property type="protein sequence ID" value="MFC0390405.1"/>
    <property type="molecule type" value="Genomic_DNA"/>
</dbReference>
<dbReference type="InterPro" id="IPR045527">
    <property type="entry name" value="DUF6470"/>
</dbReference>
<accession>A0ABV6J3E3</accession>
<dbReference type="Proteomes" id="UP001589818">
    <property type="component" value="Unassembled WGS sequence"/>
</dbReference>
<proteinExistence type="predicted"/>
<evidence type="ECO:0000313" key="1">
    <source>
        <dbReference type="EMBL" id="MFC0390405.1"/>
    </source>
</evidence>
<evidence type="ECO:0000313" key="2">
    <source>
        <dbReference type="Proteomes" id="UP001589818"/>
    </source>
</evidence>
<name>A0ABV6J3E3_9BACL</name>
<keyword evidence="2" id="KW-1185">Reference proteome</keyword>
<comment type="caution">
    <text evidence="1">The sequence shown here is derived from an EMBL/GenBank/DDBJ whole genome shotgun (WGS) entry which is preliminary data.</text>
</comment>
<reference evidence="1 2" key="1">
    <citation type="submission" date="2024-09" db="EMBL/GenBank/DDBJ databases">
        <authorList>
            <person name="Sun Q."/>
            <person name="Mori K."/>
        </authorList>
    </citation>
    <scope>NUCLEOTIDE SEQUENCE [LARGE SCALE GENOMIC DNA]</scope>
    <source>
        <strain evidence="1 2">CCM 4839</strain>
    </source>
</reference>
<protein>
    <submittedName>
        <fullName evidence="1">DUF6470 family protein</fullName>
    </submittedName>
</protein>
<dbReference type="Pfam" id="PF20074">
    <property type="entry name" value="DUF6470"/>
    <property type="match status" value="1"/>
</dbReference>
<sequence length="192" mass="21721">MRLPQIQISSQTAKIGIETIAGVRTIEQRRAEVRIQTEQPKMEVVNHRPILQIDSSATWDAINGGRPEGFTKRIYSQSAQFVQQHIMTTNEKWRRIGDLAAGGDNPIPDMAFAEMGRERPALPVFGPASRFNTKIEFSVQRPDIEIMPGGIQIDVESNQKPRIDYEPGRVRHYMERYPSVTVTPPPIVDLMA</sequence>
<organism evidence="1 2">
    <name type="scientific">Paenibacillus mendelii</name>
    <dbReference type="NCBI Taxonomy" id="206163"/>
    <lineage>
        <taxon>Bacteria</taxon>
        <taxon>Bacillati</taxon>
        <taxon>Bacillota</taxon>
        <taxon>Bacilli</taxon>
        <taxon>Bacillales</taxon>
        <taxon>Paenibacillaceae</taxon>
        <taxon>Paenibacillus</taxon>
    </lineage>
</organism>